<comment type="caution">
    <text evidence="5">The sequence shown here is derived from an EMBL/GenBank/DDBJ whole genome shotgun (WGS) entry which is preliminary data.</text>
</comment>
<evidence type="ECO:0000256" key="1">
    <source>
        <dbReference type="ARBA" id="ARBA00008535"/>
    </source>
</evidence>
<dbReference type="Gene3D" id="3.40.50.300">
    <property type="entry name" value="P-loop containing nucleotide triphosphate hydrolases"/>
    <property type="match status" value="1"/>
</dbReference>
<proteinExistence type="inferred from homology"/>
<dbReference type="GO" id="GO:0005525">
    <property type="term" value="F:GTP binding"/>
    <property type="evidence" value="ECO:0007669"/>
    <property type="project" value="UniProtKB-KW"/>
</dbReference>
<evidence type="ECO:0000313" key="5">
    <source>
        <dbReference type="EMBL" id="MCL7028606.1"/>
    </source>
</evidence>
<evidence type="ECO:0000313" key="6">
    <source>
        <dbReference type="Proteomes" id="UP001177140"/>
    </source>
</evidence>
<keyword evidence="6" id="KW-1185">Reference proteome</keyword>
<gene>
    <name evidence="5" type="ORF">MKW94_002496</name>
</gene>
<dbReference type="Pfam" id="PF04548">
    <property type="entry name" value="AIG1"/>
    <property type="match status" value="1"/>
</dbReference>
<sequence>MMQGAEEDSMASGEAITLLLFGRVGRGKSAVGNSIIGKKAFASRASASDVTTECQMETATLDDGQVVNVIDTPGIFKSSKGADQRLVDETLRSINTLAKDGIHGFIFVCSIRTRFSAEEDRIVESLKLIFGEKILDHVIIVFTGGDDLEDMTFPEYLSTLPPSFQCGNRVVLFDNRSKEESQRRVQVQQLMSHIVSFQYYNSVKKKKTVQINNKRSHFVQNNFKENSYLLVHKFSFVFKANQAVKLYFA</sequence>
<keyword evidence="2" id="KW-0547">Nucleotide-binding</keyword>
<accession>A0AA41S1P4</accession>
<organism evidence="5 6">
    <name type="scientific">Papaver nudicaule</name>
    <name type="common">Iceland poppy</name>
    <dbReference type="NCBI Taxonomy" id="74823"/>
    <lineage>
        <taxon>Eukaryota</taxon>
        <taxon>Viridiplantae</taxon>
        <taxon>Streptophyta</taxon>
        <taxon>Embryophyta</taxon>
        <taxon>Tracheophyta</taxon>
        <taxon>Spermatophyta</taxon>
        <taxon>Magnoliopsida</taxon>
        <taxon>Ranunculales</taxon>
        <taxon>Papaveraceae</taxon>
        <taxon>Papaveroideae</taxon>
        <taxon>Papaver</taxon>
    </lineage>
</organism>
<evidence type="ECO:0000256" key="2">
    <source>
        <dbReference type="ARBA" id="ARBA00022741"/>
    </source>
</evidence>
<reference evidence="5" key="1">
    <citation type="submission" date="2022-03" db="EMBL/GenBank/DDBJ databases">
        <title>A functionally conserved STORR gene fusion in Papaver species that diverged 16.8 million years ago.</title>
        <authorList>
            <person name="Catania T."/>
        </authorList>
    </citation>
    <scope>NUCLEOTIDE SEQUENCE</scope>
    <source>
        <strain evidence="5">S-191538</strain>
    </source>
</reference>
<dbReference type="PROSITE" id="PS51720">
    <property type="entry name" value="G_AIG1"/>
    <property type="match status" value="1"/>
</dbReference>
<evidence type="ECO:0000256" key="3">
    <source>
        <dbReference type="ARBA" id="ARBA00023134"/>
    </source>
</evidence>
<dbReference type="PANTHER" id="PTHR10903:SF184">
    <property type="entry name" value="GTP-BINDING PROTEIN A"/>
    <property type="match status" value="1"/>
</dbReference>
<dbReference type="EMBL" id="JAJJMA010081604">
    <property type="protein sequence ID" value="MCL7028606.1"/>
    <property type="molecule type" value="Genomic_DNA"/>
</dbReference>
<evidence type="ECO:0000259" key="4">
    <source>
        <dbReference type="PROSITE" id="PS51720"/>
    </source>
</evidence>
<name>A0AA41S1P4_PAPNU</name>
<dbReference type="Proteomes" id="UP001177140">
    <property type="component" value="Unassembled WGS sequence"/>
</dbReference>
<dbReference type="InterPro" id="IPR045058">
    <property type="entry name" value="GIMA/IAN/Toc"/>
</dbReference>
<dbReference type="PANTHER" id="PTHR10903">
    <property type="entry name" value="GTPASE, IMAP FAMILY MEMBER-RELATED"/>
    <property type="match status" value="1"/>
</dbReference>
<protein>
    <recommendedName>
        <fullName evidence="4">AIG1-type G domain-containing protein</fullName>
    </recommendedName>
</protein>
<dbReference type="AlphaFoldDB" id="A0AA41S1P4"/>
<comment type="similarity">
    <text evidence="1">Belongs to the TRAFAC class TrmE-Era-EngA-EngB-Septin-like GTPase superfamily. AIG1/Toc34/Toc159-like paraseptin GTPase family. IAN subfamily.</text>
</comment>
<dbReference type="FunFam" id="3.40.50.300:FF:000840">
    <property type="entry name" value="Immune-associated nucleotide-binding protein 9"/>
    <property type="match status" value="1"/>
</dbReference>
<keyword evidence="3" id="KW-0342">GTP-binding</keyword>
<dbReference type="SUPFAM" id="SSF52540">
    <property type="entry name" value="P-loop containing nucleoside triphosphate hydrolases"/>
    <property type="match status" value="1"/>
</dbReference>
<feature type="domain" description="AIG1-type G" evidence="4">
    <location>
        <begin position="13"/>
        <end position="227"/>
    </location>
</feature>
<dbReference type="InterPro" id="IPR027417">
    <property type="entry name" value="P-loop_NTPase"/>
</dbReference>
<dbReference type="InterPro" id="IPR006703">
    <property type="entry name" value="G_AIG1"/>
</dbReference>
<feature type="non-terminal residue" evidence="5">
    <location>
        <position position="1"/>
    </location>
</feature>